<comment type="caution">
    <text evidence="13">The sequence shown here is derived from an EMBL/GenBank/DDBJ whole genome shotgun (WGS) entry which is preliminary data.</text>
</comment>
<dbReference type="SMR" id="A0A482X7E7"/>
<feature type="binding site" evidence="10">
    <location>
        <position position="34"/>
    </location>
    <ligand>
        <name>ATP</name>
        <dbReference type="ChEBI" id="CHEBI:30616"/>
    </ligand>
</feature>
<dbReference type="EMBL" id="QKKF02016138">
    <property type="protein sequence ID" value="RZF41845.1"/>
    <property type="molecule type" value="Genomic_DNA"/>
</dbReference>
<dbReference type="OrthoDB" id="548217at2759"/>
<dbReference type="Gene3D" id="1.10.510.10">
    <property type="entry name" value="Transferase(Phosphotransferase) domain 1"/>
    <property type="match status" value="1"/>
</dbReference>
<dbReference type="PANTHER" id="PTHR24056">
    <property type="entry name" value="CELL DIVISION PROTEIN KINASE"/>
    <property type="match status" value="1"/>
</dbReference>
<keyword evidence="3" id="KW-0723">Serine/threonine-protein kinase</keyword>
<dbReference type="Pfam" id="PF00069">
    <property type="entry name" value="Pkinase"/>
    <property type="match status" value="1"/>
</dbReference>
<dbReference type="STRING" id="195883.A0A482X7E7"/>
<dbReference type="FunFam" id="1.10.510.10:FF:000624">
    <property type="entry name" value="Mitogen-activated protein kinase"/>
    <property type="match status" value="1"/>
</dbReference>
<keyword evidence="5 10" id="KW-0547">Nucleotide-binding</keyword>
<dbReference type="PROSITE" id="PS00108">
    <property type="entry name" value="PROTEIN_KINASE_ST"/>
    <property type="match status" value="1"/>
</dbReference>
<dbReference type="PANTHER" id="PTHR24056:SF400">
    <property type="entry name" value="KINASE, PUTATIVE-RELATED"/>
    <property type="match status" value="1"/>
</dbReference>
<gene>
    <name evidence="13" type="ORF">LSTR_LSTR005307</name>
</gene>
<dbReference type="SUPFAM" id="SSF56112">
    <property type="entry name" value="Protein kinase-like (PK-like)"/>
    <property type="match status" value="1"/>
</dbReference>
<dbReference type="GO" id="GO:0005524">
    <property type="term" value="F:ATP binding"/>
    <property type="evidence" value="ECO:0007669"/>
    <property type="project" value="UniProtKB-UniRule"/>
</dbReference>
<keyword evidence="14" id="KW-1185">Reference proteome</keyword>
<evidence type="ECO:0000259" key="12">
    <source>
        <dbReference type="PROSITE" id="PS50011"/>
    </source>
</evidence>
<evidence type="ECO:0000256" key="10">
    <source>
        <dbReference type="PROSITE-ProRule" id="PRU10141"/>
    </source>
</evidence>
<protein>
    <recommendedName>
        <fullName evidence="2">cyclin-dependent kinase</fullName>
        <ecNumber evidence="2">2.7.11.22</ecNumber>
    </recommendedName>
</protein>
<feature type="region of interest" description="Disordered" evidence="11">
    <location>
        <begin position="541"/>
        <end position="606"/>
    </location>
</feature>
<proteinExistence type="inferred from homology"/>
<evidence type="ECO:0000313" key="13">
    <source>
        <dbReference type="EMBL" id="RZF41845.1"/>
    </source>
</evidence>
<evidence type="ECO:0000256" key="4">
    <source>
        <dbReference type="ARBA" id="ARBA00022679"/>
    </source>
</evidence>
<comment type="catalytic activity">
    <reaction evidence="8">
        <text>L-threonyl-[protein] + ATP = O-phospho-L-threonyl-[protein] + ADP + H(+)</text>
        <dbReference type="Rhea" id="RHEA:46608"/>
        <dbReference type="Rhea" id="RHEA-COMP:11060"/>
        <dbReference type="Rhea" id="RHEA-COMP:11605"/>
        <dbReference type="ChEBI" id="CHEBI:15378"/>
        <dbReference type="ChEBI" id="CHEBI:30013"/>
        <dbReference type="ChEBI" id="CHEBI:30616"/>
        <dbReference type="ChEBI" id="CHEBI:61977"/>
        <dbReference type="ChEBI" id="CHEBI:456216"/>
        <dbReference type="EC" id="2.7.11.22"/>
    </reaction>
</comment>
<dbReference type="Proteomes" id="UP000291343">
    <property type="component" value="Unassembled WGS sequence"/>
</dbReference>
<feature type="compositionally biased region" description="Low complexity" evidence="11">
    <location>
        <begin position="581"/>
        <end position="606"/>
    </location>
</feature>
<accession>A0A482X7E7</accession>
<evidence type="ECO:0000256" key="1">
    <source>
        <dbReference type="ARBA" id="ARBA00006485"/>
    </source>
</evidence>
<dbReference type="GO" id="GO:0004693">
    <property type="term" value="F:cyclin-dependent protein serine/threonine kinase activity"/>
    <property type="evidence" value="ECO:0007669"/>
    <property type="project" value="UniProtKB-EC"/>
</dbReference>
<dbReference type="PROSITE" id="PS50011">
    <property type="entry name" value="PROTEIN_KINASE_DOM"/>
    <property type="match status" value="1"/>
</dbReference>
<dbReference type="AlphaFoldDB" id="A0A482X7E7"/>
<dbReference type="InterPro" id="IPR008271">
    <property type="entry name" value="Ser/Thr_kinase_AS"/>
</dbReference>
<keyword evidence="7 10" id="KW-0067">ATP-binding</keyword>
<dbReference type="SMART" id="SM00220">
    <property type="entry name" value="S_TKc"/>
    <property type="match status" value="1"/>
</dbReference>
<dbReference type="EC" id="2.7.11.22" evidence="2"/>
<sequence length="606" mass="68414">MEKYEHIEVVGEGSYGIVMKCRHKETGQIVAIKKFIETEEDHNVRKMALREIRMLRRLHHDNLVNMIEVFRRKKRFFLVFEYMDHTVLDELETTPGGLGEKVSREHLFQVVRAIHFCHNNNIVHRDVKPENILVSTSGVVKLCDFGFARLLVPSGENYTEYVATRWYRAPELLVGDTKYGRPVDIWAIGCLLAEMISGDPLFPGDSDIDQIYKITNLLGKLCPYHQQLIAKNPTLREIREENISEIDNKLKALMMKFPSWSSGAIDFLFACLRLDPNDRANSNQLLDHNFFTHDDFPLHFLPDLQSKIHQEFQSNILLRRYQMNPELEKVRGYRRTSQTDLPRWRISLVERQNNPISPLVAVNGSGGNQVDNENFCDGQKLSEGSTPMDMNPATDEVESMPAGRDRFNILSKYSPLLGGAGVGTGVVGAPPLGQSRSRQSTAEGPSSPAHHFHSLGSDLSLAAHSNQHLSLNSSQAFPIQSPIKNVSFSSNFRNDFKKNMSRIGPGLAVIPRANLIQRVAMDSYCDSEFAVKRTMNAHNRKNTYDDFSLPNLPGAKNQGKSNKKKLNPVNTQGTQFDAFISPRLFRSRSPSSSPKGPPQSSNLPMV</sequence>
<dbReference type="InterPro" id="IPR017441">
    <property type="entry name" value="Protein_kinase_ATP_BS"/>
</dbReference>
<evidence type="ECO:0000256" key="5">
    <source>
        <dbReference type="ARBA" id="ARBA00022741"/>
    </source>
</evidence>
<feature type="region of interest" description="Disordered" evidence="11">
    <location>
        <begin position="427"/>
        <end position="454"/>
    </location>
</feature>
<keyword evidence="6" id="KW-0418">Kinase</keyword>
<dbReference type="InterPro" id="IPR050108">
    <property type="entry name" value="CDK"/>
</dbReference>
<dbReference type="InterPro" id="IPR000719">
    <property type="entry name" value="Prot_kinase_dom"/>
</dbReference>
<evidence type="ECO:0000256" key="6">
    <source>
        <dbReference type="ARBA" id="ARBA00022777"/>
    </source>
</evidence>
<reference evidence="13 14" key="1">
    <citation type="journal article" date="2017" name="Gigascience">
        <title>Genome sequence of the small brown planthopper, Laodelphax striatellus.</title>
        <authorList>
            <person name="Zhu J."/>
            <person name="Jiang F."/>
            <person name="Wang X."/>
            <person name="Yang P."/>
            <person name="Bao Y."/>
            <person name="Zhao W."/>
            <person name="Wang W."/>
            <person name="Lu H."/>
            <person name="Wang Q."/>
            <person name="Cui N."/>
            <person name="Li J."/>
            <person name="Chen X."/>
            <person name="Luo L."/>
            <person name="Yu J."/>
            <person name="Kang L."/>
            <person name="Cui F."/>
        </authorList>
    </citation>
    <scope>NUCLEOTIDE SEQUENCE [LARGE SCALE GENOMIC DNA]</scope>
    <source>
        <strain evidence="13">Lst14</strain>
    </source>
</reference>
<feature type="domain" description="Protein kinase" evidence="12">
    <location>
        <begin position="4"/>
        <end position="291"/>
    </location>
</feature>
<dbReference type="GO" id="GO:0005634">
    <property type="term" value="C:nucleus"/>
    <property type="evidence" value="ECO:0007669"/>
    <property type="project" value="TreeGrafter"/>
</dbReference>
<dbReference type="FunFam" id="3.30.200.20:FF:000049">
    <property type="entry name" value="cyclin-dependent kinase-like 1 isoform X1"/>
    <property type="match status" value="1"/>
</dbReference>
<feature type="compositionally biased region" description="Polar residues" evidence="11">
    <location>
        <begin position="434"/>
        <end position="444"/>
    </location>
</feature>
<name>A0A482X7E7_LAOST</name>
<dbReference type="InterPro" id="IPR011009">
    <property type="entry name" value="Kinase-like_dom_sf"/>
</dbReference>
<evidence type="ECO:0000256" key="9">
    <source>
        <dbReference type="ARBA" id="ARBA00048367"/>
    </source>
</evidence>
<comment type="catalytic activity">
    <reaction evidence="9">
        <text>L-seryl-[protein] + ATP = O-phospho-L-seryl-[protein] + ADP + H(+)</text>
        <dbReference type="Rhea" id="RHEA:17989"/>
        <dbReference type="Rhea" id="RHEA-COMP:9863"/>
        <dbReference type="Rhea" id="RHEA-COMP:11604"/>
        <dbReference type="ChEBI" id="CHEBI:15378"/>
        <dbReference type="ChEBI" id="CHEBI:29999"/>
        <dbReference type="ChEBI" id="CHEBI:30616"/>
        <dbReference type="ChEBI" id="CHEBI:83421"/>
        <dbReference type="ChEBI" id="CHEBI:456216"/>
        <dbReference type="EC" id="2.7.11.22"/>
    </reaction>
</comment>
<evidence type="ECO:0000256" key="8">
    <source>
        <dbReference type="ARBA" id="ARBA00047811"/>
    </source>
</evidence>
<dbReference type="InParanoid" id="A0A482X7E7"/>
<organism evidence="13 14">
    <name type="scientific">Laodelphax striatellus</name>
    <name type="common">Small brown planthopper</name>
    <name type="synonym">Delphax striatella</name>
    <dbReference type="NCBI Taxonomy" id="195883"/>
    <lineage>
        <taxon>Eukaryota</taxon>
        <taxon>Metazoa</taxon>
        <taxon>Ecdysozoa</taxon>
        <taxon>Arthropoda</taxon>
        <taxon>Hexapoda</taxon>
        <taxon>Insecta</taxon>
        <taxon>Pterygota</taxon>
        <taxon>Neoptera</taxon>
        <taxon>Paraneoptera</taxon>
        <taxon>Hemiptera</taxon>
        <taxon>Auchenorrhyncha</taxon>
        <taxon>Fulgoroidea</taxon>
        <taxon>Delphacidae</taxon>
        <taxon>Criomorphinae</taxon>
        <taxon>Laodelphax</taxon>
    </lineage>
</organism>
<dbReference type="Gene3D" id="3.30.200.20">
    <property type="entry name" value="Phosphorylase Kinase, domain 1"/>
    <property type="match status" value="1"/>
</dbReference>
<evidence type="ECO:0000256" key="2">
    <source>
        <dbReference type="ARBA" id="ARBA00012425"/>
    </source>
</evidence>
<evidence type="ECO:0000256" key="7">
    <source>
        <dbReference type="ARBA" id="ARBA00022840"/>
    </source>
</evidence>
<dbReference type="PROSITE" id="PS00107">
    <property type="entry name" value="PROTEIN_KINASE_ATP"/>
    <property type="match status" value="1"/>
</dbReference>
<keyword evidence="4" id="KW-0808">Transferase</keyword>
<comment type="similarity">
    <text evidence="1">Belongs to the protein kinase superfamily. CMGC Ser/Thr protein kinase family. CDC2/CDKX subfamily.</text>
</comment>
<evidence type="ECO:0000313" key="14">
    <source>
        <dbReference type="Proteomes" id="UP000291343"/>
    </source>
</evidence>
<evidence type="ECO:0000256" key="3">
    <source>
        <dbReference type="ARBA" id="ARBA00022527"/>
    </source>
</evidence>
<evidence type="ECO:0000256" key="11">
    <source>
        <dbReference type="SAM" id="MobiDB-lite"/>
    </source>
</evidence>